<dbReference type="PANTHER" id="PTHR43684">
    <property type="match status" value="1"/>
</dbReference>
<organism evidence="3 4">
    <name type="scientific">Croceicoccus marinus</name>
    <dbReference type="NCBI Taxonomy" id="450378"/>
    <lineage>
        <taxon>Bacteria</taxon>
        <taxon>Pseudomonadati</taxon>
        <taxon>Pseudomonadota</taxon>
        <taxon>Alphaproteobacteria</taxon>
        <taxon>Sphingomonadales</taxon>
        <taxon>Erythrobacteraceae</taxon>
        <taxon>Croceicoccus</taxon>
    </lineage>
</organism>
<evidence type="ECO:0000313" key="4">
    <source>
        <dbReference type="Proteomes" id="UP000515297"/>
    </source>
</evidence>
<evidence type="ECO:0000256" key="2">
    <source>
        <dbReference type="SAM" id="MobiDB-lite"/>
    </source>
</evidence>
<name>A0A7G6VSF6_9SPHN</name>
<dbReference type="EMBL" id="CP060052">
    <property type="protein sequence ID" value="QNE04671.1"/>
    <property type="molecule type" value="Genomic_DNA"/>
</dbReference>
<dbReference type="NCBIfam" id="NF006109">
    <property type="entry name" value="PRK08260.1"/>
    <property type="match status" value="1"/>
</dbReference>
<sequence length="293" mass="31968">MLPMADFNTLDYRVEDGIAIATFNRPDRMNTFNVAMTQDLIALFDRTDGDDDVRAVVLTGSGRAFCAGADLGGGEKTFDYKPGGREGDVDVNGVRRDGGGRVTLRIFRSLKPVIAAVNGAAVGIGATMQLPMDARLASVDARFGFVFARRGITPEACSSWFLPRLVGMPRALEWVYSGRVFGAEEALEAGLVQSLHQPDELLDAAVALAHRMTDDSAPVSVALSRRMMWQSLGAPHPMHVHRIDSRAIQSRGKSNDAREGIASFMEKRPAQYPDLVSTDMPDFYPDSDEPEFI</sequence>
<dbReference type="GO" id="GO:0003824">
    <property type="term" value="F:catalytic activity"/>
    <property type="evidence" value="ECO:0007669"/>
    <property type="project" value="UniProtKB-ARBA"/>
</dbReference>
<dbReference type="InterPro" id="IPR051053">
    <property type="entry name" value="ECH/Chromodomain_protein"/>
</dbReference>
<dbReference type="Proteomes" id="UP000515297">
    <property type="component" value="Chromosome"/>
</dbReference>
<dbReference type="InterPro" id="IPR001753">
    <property type="entry name" value="Enoyl-CoA_hydra/iso"/>
</dbReference>
<proteinExistence type="inferred from homology"/>
<evidence type="ECO:0000256" key="1">
    <source>
        <dbReference type="ARBA" id="ARBA00005254"/>
    </source>
</evidence>
<evidence type="ECO:0000313" key="3">
    <source>
        <dbReference type="EMBL" id="QNE04671.1"/>
    </source>
</evidence>
<dbReference type="Gene3D" id="3.90.226.10">
    <property type="entry name" value="2-enoyl-CoA Hydratase, Chain A, domain 1"/>
    <property type="match status" value="1"/>
</dbReference>
<reference evidence="3 4" key="1">
    <citation type="submission" date="2020-08" db="EMBL/GenBank/DDBJ databases">
        <authorList>
            <person name="Liu G."/>
            <person name="Sun C."/>
        </authorList>
    </citation>
    <scope>NUCLEOTIDE SEQUENCE [LARGE SCALE GENOMIC DNA]</scope>
    <source>
        <strain evidence="3 4">OT19</strain>
    </source>
</reference>
<accession>A0A7G6VSF6</accession>
<comment type="similarity">
    <text evidence="1">Belongs to the enoyl-CoA hydratase/isomerase family.</text>
</comment>
<feature type="region of interest" description="Disordered" evidence="2">
    <location>
        <begin position="270"/>
        <end position="293"/>
    </location>
</feature>
<dbReference type="AlphaFoldDB" id="A0A7G6VSF6"/>
<dbReference type="InterPro" id="IPR014748">
    <property type="entry name" value="Enoyl-CoA_hydra_C"/>
</dbReference>
<dbReference type="CDD" id="cd06558">
    <property type="entry name" value="crotonase-like"/>
    <property type="match status" value="1"/>
</dbReference>
<gene>
    <name evidence="3" type="ORF">H4O24_11995</name>
</gene>
<dbReference type="InterPro" id="IPR029045">
    <property type="entry name" value="ClpP/crotonase-like_dom_sf"/>
</dbReference>
<dbReference type="PANTHER" id="PTHR43684:SF4">
    <property type="entry name" value="ENOYL-COA HYDRATASE_ISOMERASE FAMILY PROTEIN (AFU_ORTHOLOGUE AFUA_1G01890)"/>
    <property type="match status" value="1"/>
</dbReference>
<dbReference type="Gene3D" id="1.10.12.10">
    <property type="entry name" value="Lyase 2-enoyl-coa Hydratase, Chain A, domain 2"/>
    <property type="match status" value="1"/>
</dbReference>
<dbReference type="SUPFAM" id="SSF52096">
    <property type="entry name" value="ClpP/crotonase"/>
    <property type="match status" value="1"/>
</dbReference>
<dbReference type="Pfam" id="PF00378">
    <property type="entry name" value="ECH_1"/>
    <property type="match status" value="1"/>
</dbReference>
<protein>
    <submittedName>
        <fullName evidence="3">Crotonase/enoyl-CoA hydratase family protein</fullName>
    </submittedName>
</protein>